<evidence type="ECO:0000313" key="12">
    <source>
        <dbReference type="Proteomes" id="UP000722791"/>
    </source>
</evidence>
<feature type="domain" description="Cation efflux protein transmembrane" evidence="8">
    <location>
        <begin position="78"/>
        <end position="269"/>
    </location>
</feature>
<comment type="caution">
    <text evidence="11">The sequence shown here is derived from an EMBL/GenBank/DDBJ whole genome shotgun (WGS) entry which is preliminary data.</text>
</comment>
<dbReference type="SUPFAM" id="SSF161111">
    <property type="entry name" value="Cation efflux protein transmembrane domain-like"/>
    <property type="match status" value="1"/>
</dbReference>
<keyword evidence="4 7" id="KW-1133">Transmembrane helix</keyword>
<organism evidence="11 12">
    <name type="scientific">Volvox reticuliferus</name>
    <dbReference type="NCBI Taxonomy" id="1737510"/>
    <lineage>
        <taxon>Eukaryota</taxon>
        <taxon>Viridiplantae</taxon>
        <taxon>Chlorophyta</taxon>
        <taxon>core chlorophytes</taxon>
        <taxon>Chlorophyceae</taxon>
        <taxon>CS clade</taxon>
        <taxon>Chlamydomonadales</taxon>
        <taxon>Volvocaceae</taxon>
        <taxon>Volvox</taxon>
    </lineage>
</organism>
<gene>
    <name evidence="10" type="ORF">Vretifemale_10753</name>
    <name evidence="11" type="ORF">Vretimale_1328</name>
</gene>
<evidence type="ECO:0000259" key="8">
    <source>
        <dbReference type="Pfam" id="PF01545"/>
    </source>
</evidence>
<dbReference type="Proteomes" id="UP000747110">
    <property type="component" value="Unassembled WGS sequence"/>
</dbReference>
<evidence type="ECO:0000313" key="10">
    <source>
        <dbReference type="EMBL" id="GIL81738.1"/>
    </source>
</evidence>
<dbReference type="EMBL" id="BNCQ01000002">
    <property type="protein sequence ID" value="GIL95298.1"/>
    <property type="molecule type" value="Genomic_DNA"/>
</dbReference>
<evidence type="ECO:0000259" key="9">
    <source>
        <dbReference type="Pfam" id="PF16916"/>
    </source>
</evidence>
<dbReference type="InterPro" id="IPR027469">
    <property type="entry name" value="Cation_efflux_TMD_sf"/>
</dbReference>
<dbReference type="InterPro" id="IPR058533">
    <property type="entry name" value="Cation_efflux_TM"/>
</dbReference>
<dbReference type="GO" id="GO:0008324">
    <property type="term" value="F:monoatomic cation transmembrane transporter activity"/>
    <property type="evidence" value="ECO:0007669"/>
    <property type="project" value="InterPro"/>
</dbReference>
<evidence type="ECO:0008006" key="14">
    <source>
        <dbReference type="Google" id="ProtNLM"/>
    </source>
</evidence>
<dbReference type="Gene3D" id="1.20.1510.10">
    <property type="entry name" value="Cation efflux protein transmembrane domain"/>
    <property type="match status" value="1"/>
</dbReference>
<evidence type="ECO:0000256" key="7">
    <source>
        <dbReference type="SAM" id="Phobius"/>
    </source>
</evidence>
<dbReference type="InterPro" id="IPR002524">
    <property type="entry name" value="Cation_efflux"/>
</dbReference>
<evidence type="ECO:0000313" key="13">
    <source>
        <dbReference type="Proteomes" id="UP000747110"/>
    </source>
</evidence>
<keyword evidence="2" id="KW-0813">Transport</keyword>
<evidence type="ECO:0000256" key="3">
    <source>
        <dbReference type="ARBA" id="ARBA00022692"/>
    </source>
</evidence>
<keyword evidence="5 7" id="KW-0472">Membrane</keyword>
<dbReference type="Proteomes" id="UP000722791">
    <property type="component" value="Unassembled WGS sequence"/>
</dbReference>
<dbReference type="Pfam" id="PF16916">
    <property type="entry name" value="ZT_dimer"/>
    <property type="match status" value="1"/>
</dbReference>
<feature type="domain" description="Cation efflux protein cytoplasmic" evidence="9">
    <location>
        <begin position="277"/>
        <end position="351"/>
    </location>
</feature>
<evidence type="ECO:0000256" key="2">
    <source>
        <dbReference type="ARBA" id="ARBA00022448"/>
    </source>
</evidence>
<dbReference type="InterPro" id="IPR027470">
    <property type="entry name" value="Cation_efflux_CTD"/>
</dbReference>
<evidence type="ECO:0000256" key="4">
    <source>
        <dbReference type="ARBA" id="ARBA00022989"/>
    </source>
</evidence>
<keyword evidence="3 7" id="KW-0812">Transmembrane</keyword>
<protein>
    <recommendedName>
        <fullName evidence="14">Cation efflux protein cytoplasmic domain-containing protein</fullName>
    </recommendedName>
</protein>
<proteinExistence type="predicted"/>
<feature type="compositionally biased region" description="Pro residues" evidence="6">
    <location>
        <begin position="394"/>
        <end position="406"/>
    </location>
</feature>
<name>A0A8J4D906_9CHLO</name>
<accession>A0A8J4D906</accession>
<dbReference type="InterPro" id="IPR036837">
    <property type="entry name" value="Cation_efflux_CTD_sf"/>
</dbReference>
<sequence length="467" mass="50367">MAQLCNSVASGQTSSIINPQAFLRKDRSLRQSSRSVSLNRSDAEAVPPLQADNYVHSLPPETEDSKGFVRQIRIGINASWVVNIALLLVKIVAFVLSGSYAVLASAIDSLVDTLSQAVLALAEHQIARSHQRFPIGRTRISELAVLACAAIMFVSTAIVIREAAGSLYAGFHGHPSLVKAEAVLFIVLAAATACKLGLWLYCRMLMKNPIMLALAQDHLNDVMSNVAAIVGAAVSGYRPRYWYVDPLVALGMSLVIIWNWLVICWDQGQKMIGVEAPAEVVQQVKEVACSHHPGMGVDRITAYHHGSNVVVEVDVVMPSDMLVRDAHDIALALQHKLEAIETVERAFVHVDYEQRDLEEHKVERNLKRGEKDIMKPLPGYDLLPLLLQHQVMPPSSPPPPSPPPARPLQLQQQTVLAVSSSTRMPSTSSVPAPAAVPSATRGSGTGSSSIIVRPPVLPGVVDGAPAS</sequence>
<dbReference type="PANTHER" id="PTHR43840">
    <property type="entry name" value="MITOCHONDRIAL METAL TRANSPORTER 1-RELATED"/>
    <property type="match status" value="1"/>
</dbReference>
<evidence type="ECO:0000256" key="5">
    <source>
        <dbReference type="ARBA" id="ARBA00023136"/>
    </source>
</evidence>
<dbReference type="InterPro" id="IPR050291">
    <property type="entry name" value="CDF_Transporter"/>
</dbReference>
<feature type="transmembrane region" description="Helical" evidence="7">
    <location>
        <begin position="102"/>
        <end position="122"/>
    </location>
</feature>
<reference evidence="11" key="1">
    <citation type="journal article" date="2021" name="Proc. Natl. Acad. Sci. U.S.A.">
        <title>Three genomes in the algal genus Volvox reveal the fate of a haploid sex-determining region after a transition to homothallism.</title>
        <authorList>
            <person name="Yamamoto K."/>
            <person name="Hamaji T."/>
            <person name="Kawai-Toyooka H."/>
            <person name="Matsuzaki R."/>
            <person name="Takahashi F."/>
            <person name="Nishimura Y."/>
            <person name="Kawachi M."/>
            <person name="Noguchi H."/>
            <person name="Minakuchi Y."/>
            <person name="Umen J.G."/>
            <person name="Toyoda A."/>
            <person name="Nozaki H."/>
        </authorList>
    </citation>
    <scope>NUCLEOTIDE SEQUENCE</scope>
    <source>
        <strain evidence="11">NIES-3785</strain>
        <strain evidence="10">NIES-3786</strain>
    </source>
</reference>
<dbReference type="OrthoDB" id="78296at2759"/>
<dbReference type="Pfam" id="PF01545">
    <property type="entry name" value="Cation_efflux"/>
    <property type="match status" value="1"/>
</dbReference>
<dbReference type="GO" id="GO:0016020">
    <property type="term" value="C:membrane"/>
    <property type="evidence" value="ECO:0007669"/>
    <property type="project" value="UniProtKB-SubCell"/>
</dbReference>
<dbReference type="PANTHER" id="PTHR43840:SF52">
    <property type="entry name" value="CATION EFFLUX FAMILY PROTEIN"/>
    <property type="match status" value="1"/>
</dbReference>
<dbReference type="SUPFAM" id="SSF160240">
    <property type="entry name" value="Cation efflux protein cytoplasmic domain-like"/>
    <property type="match status" value="1"/>
</dbReference>
<dbReference type="NCBIfam" id="TIGR01297">
    <property type="entry name" value="CDF"/>
    <property type="match status" value="1"/>
</dbReference>
<comment type="subcellular location">
    <subcellularLocation>
        <location evidence="1">Membrane</location>
        <topology evidence="1">Multi-pass membrane protein</topology>
    </subcellularLocation>
</comment>
<feature type="transmembrane region" description="Helical" evidence="7">
    <location>
        <begin position="74"/>
        <end position="96"/>
    </location>
</feature>
<feature type="transmembrane region" description="Helical" evidence="7">
    <location>
        <begin position="143"/>
        <end position="160"/>
    </location>
</feature>
<keyword evidence="13" id="KW-1185">Reference proteome</keyword>
<evidence type="ECO:0000313" key="11">
    <source>
        <dbReference type="EMBL" id="GIL95298.1"/>
    </source>
</evidence>
<evidence type="ECO:0000256" key="1">
    <source>
        <dbReference type="ARBA" id="ARBA00004141"/>
    </source>
</evidence>
<evidence type="ECO:0000256" key="6">
    <source>
        <dbReference type="SAM" id="MobiDB-lite"/>
    </source>
</evidence>
<feature type="compositionally biased region" description="Low complexity" evidence="6">
    <location>
        <begin position="418"/>
        <end position="449"/>
    </location>
</feature>
<dbReference type="Gene3D" id="3.30.70.1350">
    <property type="entry name" value="Cation efflux protein, cytoplasmic domain"/>
    <property type="match status" value="1"/>
</dbReference>
<feature type="transmembrane region" description="Helical" evidence="7">
    <location>
        <begin position="180"/>
        <end position="201"/>
    </location>
</feature>
<feature type="region of interest" description="Disordered" evidence="6">
    <location>
        <begin position="390"/>
        <end position="467"/>
    </location>
</feature>
<feature type="transmembrane region" description="Helical" evidence="7">
    <location>
        <begin position="247"/>
        <end position="265"/>
    </location>
</feature>
<dbReference type="EMBL" id="BNCP01000022">
    <property type="protein sequence ID" value="GIL81738.1"/>
    <property type="molecule type" value="Genomic_DNA"/>
</dbReference>
<dbReference type="AlphaFoldDB" id="A0A8J4D906"/>